<name>A0A0B6ZPT7_9EUPU</name>
<feature type="compositionally biased region" description="Polar residues" evidence="1">
    <location>
        <begin position="99"/>
        <end position="122"/>
    </location>
</feature>
<dbReference type="PANTHER" id="PTHR16537:SF1">
    <property type="entry name" value="PROTEIN ZNRD2"/>
    <property type="match status" value="1"/>
</dbReference>
<organism evidence="2">
    <name type="scientific">Arion vulgaris</name>
    <dbReference type="NCBI Taxonomy" id="1028688"/>
    <lineage>
        <taxon>Eukaryota</taxon>
        <taxon>Metazoa</taxon>
        <taxon>Spiralia</taxon>
        <taxon>Lophotrochozoa</taxon>
        <taxon>Mollusca</taxon>
        <taxon>Gastropoda</taxon>
        <taxon>Heterobranchia</taxon>
        <taxon>Euthyneura</taxon>
        <taxon>Panpulmonata</taxon>
        <taxon>Eupulmonata</taxon>
        <taxon>Stylommatophora</taxon>
        <taxon>Helicina</taxon>
        <taxon>Arionoidea</taxon>
        <taxon>Arionidae</taxon>
        <taxon>Arion</taxon>
    </lineage>
</organism>
<evidence type="ECO:0000313" key="2">
    <source>
        <dbReference type="EMBL" id="CEK69735.1"/>
    </source>
</evidence>
<dbReference type="Pfam" id="PF06677">
    <property type="entry name" value="Auto_anti-p27"/>
    <property type="match status" value="1"/>
</dbReference>
<feature type="compositionally biased region" description="Basic and acidic residues" evidence="1">
    <location>
        <begin position="150"/>
        <end position="159"/>
    </location>
</feature>
<proteinExistence type="predicted"/>
<evidence type="ECO:0000256" key="1">
    <source>
        <dbReference type="SAM" id="MobiDB-lite"/>
    </source>
</evidence>
<feature type="compositionally biased region" description="Polar residues" evidence="1">
    <location>
        <begin position="166"/>
        <end position="204"/>
    </location>
</feature>
<dbReference type="PANTHER" id="PTHR16537">
    <property type="entry name" value="SJOEGREN SYNDROME/SCLERODERMA AUTOANTIGEN 1"/>
    <property type="match status" value="1"/>
</dbReference>
<reference evidence="2" key="1">
    <citation type="submission" date="2014-12" db="EMBL/GenBank/DDBJ databases">
        <title>Insight into the proteome of Arion vulgaris.</title>
        <authorList>
            <person name="Aradska J."/>
            <person name="Bulat T."/>
            <person name="Smidak R."/>
            <person name="Sarate P."/>
            <person name="Gangsoo J."/>
            <person name="Sialana F."/>
            <person name="Bilban M."/>
            <person name="Lubec G."/>
        </authorList>
    </citation>
    <scope>NUCLEOTIDE SEQUENCE</scope>
    <source>
        <tissue evidence="2">Skin</tissue>
    </source>
</reference>
<dbReference type="InterPro" id="IPR051888">
    <property type="entry name" value="UPF0148_domain"/>
</dbReference>
<dbReference type="EMBL" id="HACG01022870">
    <property type="protein sequence ID" value="CEK69735.1"/>
    <property type="molecule type" value="Transcribed_RNA"/>
</dbReference>
<accession>A0A0B6ZPT7</accession>
<feature type="compositionally biased region" description="Polar residues" evidence="1">
    <location>
        <begin position="133"/>
        <end position="149"/>
    </location>
</feature>
<gene>
    <name evidence="2" type="primary">ORF71378</name>
</gene>
<feature type="region of interest" description="Disordered" evidence="1">
    <location>
        <begin position="99"/>
        <end position="204"/>
    </location>
</feature>
<dbReference type="InterPro" id="IPR009563">
    <property type="entry name" value="SSSCA1"/>
</dbReference>
<protein>
    <submittedName>
        <fullName evidence="2">Uncharacterized protein</fullName>
    </submittedName>
</protein>
<sequence length="268" mass="29407">MMDIQDWEPPSEAEMKLIEARRERSDKISKLMSGYLLKGHRMLGVVCAECDTILLQDRQGIKYCVACSELDSDTDKDNPLINQSAAMSMVKEMELSTLASDTKTKGTAKTVSPGLSQCNPNQAGAEGGRSCEVTPSVTSNAMETQSWSLNRDRSKKEETGAAPEQYTKQETLVHSTDSDSGFPSISESHFTSCPQQNKRQVQPSHHTVVSNLSTLESSLAISITNLLEKIEWAGHELKDTTSVEYSIHLCQFMKAAAEAVVAVKKAML</sequence>
<dbReference type="AlphaFoldDB" id="A0A0B6ZPT7"/>